<comment type="caution">
    <text evidence="11">The sequence shown here is derived from an EMBL/GenBank/DDBJ whole genome shotgun (WGS) entry which is preliminary data.</text>
</comment>
<dbReference type="GO" id="GO:0016020">
    <property type="term" value="C:membrane"/>
    <property type="evidence" value="ECO:0007669"/>
    <property type="project" value="UniProtKB-SubCell"/>
</dbReference>
<dbReference type="InterPro" id="IPR004648">
    <property type="entry name" value="Oligpept_transpt"/>
</dbReference>
<protein>
    <recommendedName>
        <fullName evidence="13">OPT family small oligopeptide transporter</fullName>
    </recommendedName>
</protein>
<evidence type="ECO:0000256" key="5">
    <source>
        <dbReference type="ARBA" id="ARBA00022856"/>
    </source>
</evidence>
<feature type="transmembrane region" description="Helical" evidence="10">
    <location>
        <begin position="415"/>
        <end position="435"/>
    </location>
</feature>
<evidence type="ECO:0000256" key="6">
    <source>
        <dbReference type="ARBA" id="ARBA00022927"/>
    </source>
</evidence>
<comment type="subcellular location">
    <subcellularLocation>
        <location evidence="1">Membrane</location>
        <topology evidence="1">Multi-pass membrane protein</topology>
    </subcellularLocation>
</comment>
<organism evidence="11 12">
    <name type="scientific">Ophiocordyceps polyrhachis-furcata BCC 54312</name>
    <dbReference type="NCBI Taxonomy" id="1330021"/>
    <lineage>
        <taxon>Eukaryota</taxon>
        <taxon>Fungi</taxon>
        <taxon>Dikarya</taxon>
        <taxon>Ascomycota</taxon>
        <taxon>Pezizomycotina</taxon>
        <taxon>Sordariomycetes</taxon>
        <taxon>Hypocreomycetidae</taxon>
        <taxon>Hypocreales</taxon>
        <taxon>Ophiocordycipitaceae</taxon>
        <taxon>Ophiocordyceps</taxon>
    </lineage>
</organism>
<feature type="transmembrane region" description="Helical" evidence="10">
    <location>
        <begin position="490"/>
        <end position="514"/>
    </location>
</feature>
<evidence type="ECO:0000256" key="3">
    <source>
        <dbReference type="ARBA" id="ARBA00022448"/>
    </source>
</evidence>
<dbReference type="Proteomes" id="UP000253664">
    <property type="component" value="Unassembled WGS sequence"/>
</dbReference>
<evidence type="ECO:0000256" key="7">
    <source>
        <dbReference type="ARBA" id="ARBA00022989"/>
    </source>
</evidence>
<dbReference type="PANTHER" id="PTHR22601">
    <property type="entry name" value="ISP4 LIKE PROTEIN"/>
    <property type="match status" value="1"/>
</dbReference>
<evidence type="ECO:0000313" key="12">
    <source>
        <dbReference type="Proteomes" id="UP000253664"/>
    </source>
</evidence>
<evidence type="ECO:0000256" key="2">
    <source>
        <dbReference type="ARBA" id="ARBA00008807"/>
    </source>
</evidence>
<dbReference type="EMBL" id="LKCN02000003">
    <property type="protein sequence ID" value="RCI14521.1"/>
    <property type="molecule type" value="Genomic_DNA"/>
</dbReference>
<dbReference type="InterPro" id="IPR004813">
    <property type="entry name" value="OPT"/>
</dbReference>
<feature type="compositionally biased region" description="Basic and acidic residues" evidence="9">
    <location>
        <begin position="25"/>
        <end position="35"/>
    </location>
</feature>
<feature type="transmembrane region" description="Helical" evidence="10">
    <location>
        <begin position="310"/>
        <end position="332"/>
    </location>
</feature>
<feature type="transmembrane region" description="Helical" evidence="10">
    <location>
        <begin position="734"/>
        <end position="753"/>
    </location>
</feature>
<comment type="similarity">
    <text evidence="2">Belongs to the oligopeptide OPT transporter family.</text>
</comment>
<proteinExistence type="inferred from homology"/>
<feature type="transmembrane region" description="Helical" evidence="10">
    <location>
        <begin position="447"/>
        <end position="469"/>
    </location>
</feature>
<dbReference type="OrthoDB" id="9986677at2759"/>
<evidence type="ECO:0000256" key="1">
    <source>
        <dbReference type="ARBA" id="ARBA00004141"/>
    </source>
</evidence>
<sequence length="951" mass="106314">MAQQEQNQGGHDEDKKPESGAGKTSKVDDNEKEKPESEEENTMTTIDDDEKTEEHKSIITIDDDKLERQLTATEKTLIMEYGNDNSAFAGDMETQMFMSSSFMTSTYNEKELAESLSIFDEKTATECGSTVAYRKSVESLSKDHLTSQLEKLLEKHELDQNFPSDLLARARTFLRRRRDGRQTGAEDMAEDMAEGQKLMDDFRAYSELVRNSSPYMEVRSVVDITDDPSTPVGTFRVFLLGTLFSVAGSAMHQFFSLRLPSISISVFVVQLLTMPLGVAMARWLPEKREVGRGRFTFDLNPGPFSKKEHILIAMMANVAFGSPYVVSIVQVLKLDMFYGEKVLSNSLAWQVLTLVSTQLIGYGCAGLTRRFLVYPPSMIWPGTLATIALTRALRRDSGPPSKGDSPWGIMTMSRYRFFIVSFAAMFVWFWIPNYLFKGLSLFNWPTWVAPGSVTLAILAGSTCGLGLINPLPTLDWNIVTTLGDPIVTPLFTLLNFAAGFAIAGFIMAPIMYFANVLNTGYLPINDNKVYNNSGQFYEVTKVLNPDLTLNEEAYRAYSVPYLSATQILHMGASFTVYVAVPLHVALWFRRDIAAGVRSAWNRSSREDEFDDIHNRLMSAYPEVPYWWYGITLVTSFVLACISVTAFPTGMPIWGIVVAILFTVLLQVPIGMLAAISNVQISTSILALLIGGFALEGKVIPNMIFKMFSFMSTSQSLHFVADLKLAHYAKIPPRWAFAAQIYATLLSGFIALGVNHWSLRNIEDVCAEGQPERFTCPHTHSFFVNTVLWGAIGPRRLFGPEGPYRALLYVLPLGIVLPIISYVASRRWPNSWWRHVNVPIFIAGPVGWAPFNWSYMQGTVLLAIVFNYFVKRRYEAWWTKYAYVLTASFSAATGVAAFVIFFALQRWDIKLDWIGNTIAGAGVDQGGFMSNGTKVQCVNLPLAPEQTFASGF</sequence>
<dbReference type="GO" id="GO:0035673">
    <property type="term" value="F:oligopeptide transmembrane transporter activity"/>
    <property type="evidence" value="ECO:0007669"/>
    <property type="project" value="InterPro"/>
</dbReference>
<dbReference type="AlphaFoldDB" id="A0A367LJC8"/>
<keyword evidence="6" id="KW-0653">Protein transport</keyword>
<dbReference type="NCBIfam" id="TIGR00727">
    <property type="entry name" value="ISP4_OPT"/>
    <property type="match status" value="1"/>
</dbReference>
<evidence type="ECO:0000256" key="9">
    <source>
        <dbReference type="SAM" id="MobiDB-lite"/>
    </source>
</evidence>
<dbReference type="NCBIfam" id="TIGR00728">
    <property type="entry name" value="OPT_sfam"/>
    <property type="match status" value="1"/>
</dbReference>
<name>A0A367LJC8_9HYPO</name>
<gene>
    <name evidence="11" type="ORF">L249_6668</name>
</gene>
<feature type="transmembrane region" description="Helical" evidence="10">
    <location>
        <begin position="684"/>
        <end position="704"/>
    </location>
</feature>
<evidence type="ECO:0000256" key="4">
    <source>
        <dbReference type="ARBA" id="ARBA00022692"/>
    </source>
</evidence>
<evidence type="ECO:0008006" key="13">
    <source>
        <dbReference type="Google" id="ProtNLM"/>
    </source>
</evidence>
<feature type="transmembrane region" description="Helical" evidence="10">
    <location>
        <begin position="625"/>
        <end position="646"/>
    </location>
</feature>
<keyword evidence="12" id="KW-1185">Reference proteome</keyword>
<keyword evidence="8 10" id="KW-0472">Membrane</keyword>
<feature type="transmembrane region" description="Helical" evidence="10">
    <location>
        <begin position="652"/>
        <end position="672"/>
    </location>
</feature>
<feature type="transmembrane region" description="Helical" evidence="10">
    <location>
        <begin position="881"/>
        <end position="903"/>
    </location>
</feature>
<keyword evidence="3" id="KW-0813">Transport</keyword>
<feature type="transmembrane region" description="Helical" evidence="10">
    <location>
        <begin position="567"/>
        <end position="588"/>
    </location>
</feature>
<evidence type="ECO:0000256" key="10">
    <source>
        <dbReference type="SAM" id="Phobius"/>
    </source>
</evidence>
<feature type="compositionally biased region" description="Acidic residues" evidence="9">
    <location>
        <begin position="36"/>
        <end position="51"/>
    </location>
</feature>
<accession>A0A367LJC8</accession>
<feature type="region of interest" description="Disordered" evidence="9">
    <location>
        <begin position="1"/>
        <end position="60"/>
    </location>
</feature>
<keyword evidence="4 10" id="KW-0812">Transmembrane</keyword>
<feature type="transmembrane region" description="Helical" evidence="10">
    <location>
        <begin position="805"/>
        <end position="823"/>
    </location>
</feature>
<reference evidence="11 12" key="1">
    <citation type="journal article" date="2015" name="BMC Genomics">
        <title>Insights from the genome of Ophiocordyceps polyrhachis-furcata to pathogenicity and host specificity in insect fungi.</title>
        <authorList>
            <person name="Wichadakul D."/>
            <person name="Kobmoo N."/>
            <person name="Ingsriswang S."/>
            <person name="Tangphatsornruang S."/>
            <person name="Chantasingh D."/>
            <person name="Luangsa-ard J.J."/>
            <person name="Eurwilaichitr L."/>
        </authorList>
    </citation>
    <scope>NUCLEOTIDE SEQUENCE [LARGE SCALE GENOMIC DNA]</scope>
    <source>
        <strain evidence="11 12">BCC 54312</strain>
    </source>
</reference>
<evidence type="ECO:0000313" key="11">
    <source>
        <dbReference type="EMBL" id="RCI14521.1"/>
    </source>
</evidence>
<feature type="transmembrane region" description="Helical" evidence="10">
    <location>
        <begin position="852"/>
        <end position="869"/>
    </location>
</feature>
<feature type="transmembrane region" description="Helical" evidence="10">
    <location>
        <begin position="347"/>
        <end position="368"/>
    </location>
</feature>
<keyword evidence="5" id="KW-0571">Peptide transport</keyword>
<dbReference type="Pfam" id="PF03169">
    <property type="entry name" value="OPT"/>
    <property type="match status" value="1"/>
</dbReference>
<feature type="transmembrane region" description="Helical" evidence="10">
    <location>
        <begin position="261"/>
        <end position="284"/>
    </location>
</feature>
<keyword evidence="7 10" id="KW-1133">Transmembrane helix</keyword>
<evidence type="ECO:0000256" key="8">
    <source>
        <dbReference type="ARBA" id="ARBA00023136"/>
    </source>
</evidence>
<dbReference type="GO" id="GO:0015031">
    <property type="term" value="P:protein transport"/>
    <property type="evidence" value="ECO:0007669"/>
    <property type="project" value="UniProtKB-KW"/>
</dbReference>